<evidence type="ECO:0000256" key="4">
    <source>
        <dbReference type="ARBA" id="ARBA00023235"/>
    </source>
</evidence>
<comment type="similarity">
    <text evidence="2 5">Belongs to the cyclophilin-type PPIase family.</text>
</comment>
<dbReference type="InterPro" id="IPR044666">
    <property type="entry name" value="Cyclophilin_A-like"/>
</dbReference>
<dbReference type="PRINTS" id="PR00153">
    <property type="entry name" value="CSAPPISMRASE"/>
</dbReference>
<dbReference type="InterPro" id="IPR029000">
    <property type="entry name" value="Cyclophilin-like_dom_sf"/>
</dbReference>
<evidence type="ECO:0000313" key="8">
    <source>
        <dbReference type="Proteomes" id="UP000231382"/>
    </source>
</evidence>
<dbReference type="CDD" id="cd00317">
    <property type="entry name" value="cyclophilin"/>
    <property type="match status" value="1"/>
</dbReference>
<accession>A0A2H0W5P4</accession>
<dbReference type="InterPro" id="IPR024936">
    <property type="entry name" value="Cyclophilin-type_PPIase"/>
</dbReference>
<dbReference type="PIRSF" id="PIRSF001467">
    <property type="entry name" value="Peptidylpro_ismrse"/>
    <property type="match status" value="1"/>
</dbReference>
<evidence type="ECO:0000256" key="5">
    <source>
        <dbReference type="RuleBase" id="RU363019"/>
    </source>
</evidence>
<protein>
    <recommendedName>
        <fullName evidence="5">Peptidyl-prolyl cis-trans isomerase</fullName>
        <shortName evidence="5">PPIase</shortName>
        <ecNumber evidence="5">5.2.1.8</ecNumber>
    </recommendedName>
</protein>
<dbReference type="InterPro" id="IPR002130">
    <property type="entry name" value="Cyclophilin-type_PPIase_dom"/>
</dbReference>
<evidence type="ECO:0000256" key="1">
    <source>
        <dbReference type="ARBA" id="ARBA00002388"/>
    </source>
</evidence>
<feature type="domain" description="PPIase cyclophilin-type" evidence="6">
    <location>
        <begin position="1"/>
        <end position="195"/>
    </location>
</feature>
<dbReference type="Proteomes" id="UP000231382">
    <property type="component" value="Unassembled WGS sequence"/>
</dbReference>
<reference evidence="8" key="1">
    <citation type="submission" date="2017-09" db="EMBL/GenBank/DDBJ databases">
        <title>Depth-based differentiation of microbial function through sediment-hosted aquifers and enrichment of novel symbionts in the deep terrestrial subsurface.</title>
        <authorList>
            <person name="Probst A.J."/>
            <person name="Ladd B."/>
            <person name="Jarett J.K."/>
            <person name="Geller-Mcgrath D.E."/>
            <person name="Sieber C.M.K."/>
            <person name="Emerson J.B."/>
            <person name="Anantharaman K."/>
            <person name="Thomas B.C."/>
            <person name="Malmstrom R."/>
            <person name="Stieglmeier M."/>
            <person name="Klingl A."/>
            <person name="Woyke T."/>
            <person name="Ryan C.M."/>
            <person name="Banfield J.F."/>
        </authorList>
    </citation>
    <scope>NUCLEOTIDE SEQUENCE [LARGE SCALE GENOMIC DNA]</scope>
</reference>
<dbReference type="PANTHER" id="PTHR45625">
    <property type="entry name" value="PEPTIDYL-PROLYL CIS-TRANS ISOMERASE-RELATED"/>
    <property type="match status" value="1"/>
</dbReference>
<name>A0A2H0W5P4_9BACT</name>
<evidence type="ECO:0000256" key="3">
    <source>
        <dbReference type="ARBA" id="ARBA00023110"/>
    </source>
</evidence>
<evidence type="ECO:0000259" key="6">
    <source>
        <dbReference type="PROSITE" id="PS50072"/>
    </source>
</evidence>
<sequence length="198" mass="21484">MGDVEMTFYDGTAPKTIDNFKKLAEGGYYNGLLWHRVIKEFMIQTGDPNNDGTGGESANGGTFADEINADSLGLNTEIVGQTQAVYNQLTSEEKVADANMTVKAYYESKGYHYITSVTSHKLVAGSVAMANRGPDTNGSQFFIVTDSPQPHLDGQHTVFAYVSKGMDVVKKISEVATDSETDKPLDPVKVNTVEIIDN</sequence>
<keyword evidence="3 5" id="KW-0697">Rotamase</keyword>
<keyword evidence="4 5" id="KW-0413">Isomerase</keyword>
<dbReference type="EMBL" id="PEZW01000026">
    <property type="protein sequence ID" value="PIS07403.1"/>
    <property type="molecule type" value="Genomic_DNA"/>
</dbReference>
<gene>
    <name evidence="7" type="ORF">COT78_03825</name>
</gene>
<evidence type="ECO:0000313" key="7">
    <source>
        <dbReference type="EMBL" id="PIS07403.1"/>
    </source>
</evidence>
<dbReference type="PROSITE" id="PS50072">
    <property type="entry name" value="CSA_PPIASE_2"/>
    <property type="match status" value="1"/>
</dbReference>
<dbReference type="Pfam" id="PF00160">
    <property type="entry name" value="Pro_isomerase"/>
    <property type="match status" value="1"/>
</dbReference>
<organism evidence="7 8">
    <name type="scientific">Candidatus Berkelbacteria bacterium CG10_big_fil_rev_8_21_14_0_10_43_13</name>
    <dbReference type="NCBI Taxonomy" id="1974514"/>
    <lineage>
        <taxon>Bacteria</taxon>
        <taxon>Candidatus Berkelbacteria</taxon>
    </lineage>
</organism>
<dbReference type="SUPFAM" id="SSF50891">
    <property type="entry name" value="Cyclophilin-like"/>
    <property type="match status" value="1"/>
</dbReference>
<dbReference type="AlphaFoldDB" id="A0A2H0W5P4"/>
<dbReference type="Gene3D" id="2.40.100.10">
    <property type="entry name" value="Cyclophilin-like"/>
    <property type="match status" value="1"/>
</dbReference>
<dbReference type="PANTHER" id="PTHR45625:SF4">
    <property type="entry name" value="PEPTIDYLPROLYL ISOMERASE DOMAIN AND WD REPEAT-CONTAINING PROTEIN 1"/>
    <property type="match status" value="1"/>
</dbReference>
<proteinExistence type="inferred from homology"/>
<evidence type="ECO:0000256" key="2">
    <source>
        <dbReference type="ARBA" id="ARBA00007365"/>
    </source>
</evidence>
<comment type="caution">
    <text evidence="7">The sequence shown here is derived from an EMBL/GenBank/DDBJ whole genome shotgun (WGS) entry which is preliminary data.</text>
</comment>
<comment type="catalytic activity">
    <reaction evidence="5">
        <text>[protein]-peptidylproline (omega=180) = [protein]-peptidylproline (omega=0)</text>
        <dbReference type="Rhea" id="RHEA:16237"/>
        <dbReference type="Rhea" id="RHEA-COMP:10747"/>
        <dbReference type="Rhea" id="RHEA-COMP:10748"/>
        <dbReference type="ChEBI" id="CHEBI:83833"/>
        <dbReference type="ChEBI" id="CHEBI:83834"/>
        <dbReference type="EC" id="5.2.1.8"/>
    </reaction>
</comment>
<comment type="function">
    <text evidence="1 5">PPIases accelerate the folding of proteins. It catalyzes the cis-trans isomerization of proline imidic peptide bonds in oligopeptides.</text>
</comment>
<dbReference type="EC" id="5.2.1.8" evidence="5"/>
<dbReference type="GO" id="GO:0003755">
    <property type="term" value="F:peptidyl-prolyl cis-trans isomerase activity"/>
    <property type="evidence" value="ECO:0007669"/>
    <property type="project" value="UniProtKB-UniRule"/>
</dbReference>